<keyword evidence="1" id="KW-0472">Membrane</keyword>
<gene>
    <name evidence="2" type="ORF">AG1IA_09507</name>
</gene>
<sequence length="119" mass="13119">MLRLHCDSENVQLTIHQRFSRLGVWVRFPVSIIVLVFVHALVVLPGLFKLPLPSLIKFLGTLFSGIDGFTGVLCSMSMEIPLVGVGKVDCGESVGSLISIFFDMSNSGGFFGRGRYRRL</sequence>
<reference evidence="2 3" key="1">
    <citation type="journal article" date="2013" name="Nat. Commun.">
        <title>The evolution and pathogenic mechanisms of the rice sheath blight pathogen.</title>
        <authorList>
            <person name="Zheng A."/>
            <person name="Lin R."/>
            <person name="Xu L."/>
            <person name="Qin P."/>
            <person name="Tang C."/>
            <person name="Ai P."/>
            <person name="Zhang D."/>
            <person name="Liu Y."/>
            <person name="Sun Z."/>
            <person name="Feng H."/>
            <person name="Wang Y."/>
            <person name="Chen Y."/>
            <person name="Liang X."/>
            <person name="Fu R."/>
            <person name="Li Q."/>
            <person name="Zhang J."/>
            <person name="Yu X."/>
            <person name="Xie Z."/>
            <person name="Ding L."/>
            <person name="Guan P."/>
            <person name="Tang J."/>
            <person name="Liang Y."/>
            <person name="Wang S."/>
            <person name="Deng Q."/>
            <person name="Li S."/>
            <person name="Zhu J."/>
            <person name="Wang L."/>
            <person name="Liu H."/>
            <person name="Li P."/>
        </authorList>
    </citation>
    <scope>NUCLEOTIDE SEQUENCE [LARGE SCALE GENOMIC DNA]</scope>
    <source>
        <strain evidence="3">AG-1 IA</strain>
    </source>
</reference>
<accession>L8WIB3</accession>
<dbReference type="Proteomes" id="UP000011668">
    <property type="component" value="Unassembled WGS sequence"/>
</dbReference>
<evidence type="ECO:0000313" key="3">
    <source>
        <dbReference type="Proteomes" id="UP000011668"/>
    </source>
</evidence>
<name>L8WIB3_THACA</name>
<comment type="caution">
    <text evidence="2">The sequence shown here is derived from an EMBL/GenBank/DDBJ whole genome shotgun (WGS) entry which is preliminary data.</text>
</comment>
<dbReference type="HOGENOM" id="CLU_2063056_0_0_1"/>
<organism evidence="2 3">
    <name type="scientific">Thanatephorus cucumeris (strain AG1-IA)</name>
    <name type="common">Rice sheath blight fungus</name>
    <name type="synonym">Rhizoctonia solani</name>
    <dbReference type="NCBI Taxonomy" id="983506"/>
    <lineage>
        <taxon>Eukaryota</taxon>
        <taxon>Fungi</taxon>
        <taxon>Dikarya</taxon>
        <taxon>Basidiomycota</taxon>
        <taxon>Agaricomycotina</taxon>
        <taxon>Agaricomycetes</taxon>
        <taxon>Cantharellales</taxon>
        <taxon>Ceratobasidiaceae</taxon>
        <taxon>Rhizoctonia</taxon>
        <taxon>Rhizoctonia solani AG-1</taxon>
    </lineage>
</organism>
<keyword evidence="1" id="KW-1133">Transmembrane helix</keyword>
<keyword evidence="1" id="KW-0812">Transmembrane</keyword>
<proteinExistence type="predicted"/>
<evidence type="ECO:0000256" key="1">
    <source>
        <dbReference type="SAM" id="Phobius"/>
    </source>
</evidence>
<dbReference type="AlphaFoldDB" id="L8WIB3"/>
<keyword evidence="3" id="KW-1185">Reference proteome</keyword>
<feature type="transmembrane region" description="Helical" evidence="1">
    <location>
        <begin position="24"/>
        <end position="48"/>
    </location>
</feature>
<dbReference type="EMBL" id="AFRT01003374">
    <property type="protein sequence ID" value="ELU36467.1"/>
    <property type="molecule type" value="Genomic_DNA"/>
</dbReference>
<protein>
    <submittedName>
        <fullName evidence="2">Uncharacterized protein</fullName>
    </submittedName>
</protein>
<evidence type="ECO:0000313" key="2">
    <source>
        <dbReference type="EMBL" id="ELU36467.1"/>
    </source>
</evidence>